<dbReference type="EMBL" id="ML987213">
    <property type="protein sequence ID" value="KAF2241286.1"/>
    <property type="molecule type" value="Genomic_DNA"/>
</dbReference>
<gene>
    <name evidence="9" type="ORF">BU26DRAFT_611116</name>
</gene>
<feature type="region of interest" description="Disordered" evidence="6">
    <location>
        <begin position="226"/>
        <end position="290"/>
    </location>
</feature>
<dbReference type="PRINTS" id="PR00344">
    <property type="entry name" value="BCTRLSENSOR"/>
</dbReference>
<sequence length="651" mass="70490">MALEKPLDKATKDILTQSHSASKSLIYVIYDLLHLTGGGRQPTPLLVHAVFDIGKGLQTTLDQLRGYAGQKSLSFGVVKDLEFPQYVYGDLPRLQQAVSTLVQNAVQRTETGGVIVRLGLLSATEKNCVIQVTVQDTGNGMSERRLDDLFEEFEQLPDEDMSQEASPVEERNPVQSECGDLPQLNVGLALLARYIKHSGGQIRGKSVIGRGSTFAIEVPLQIASASAAQSLSRSSTSSSKSGETSRAAAIPGASKHSGISSMETPPALTEFHSHLDPSRRQSEESRPSNLRLYQPSALPEEVLQSQAISRAHHTPPKNRLTILIADDNSVNLSILQRRLNKMGHEVKTSRDGKECFEAFQKHCGEVDMVLMDLNVGQCRPQLIVADSRTQMPLVDGKQATLMIRAFERTERPPDSSPQQRQDRRLPLSQPDERAPYLPQKASSCAAEPLPPRSAELAAPALLPPDLSSLAISHPSQLSGVRPSMSPPLTNANTLDVGRPSEQTSYFPPVEGTPPTSEASSTRPGTTSPLSVTTGSTSHISYLALHNVVAAQGSTTSFVPQAPSPELVPLARTAGHTPIFAVSASLDQHSQESLQAVGFDGWLSQPIDFRRLSLVLEGTANMEFRAQATCVLDDFKNGGWFILPRNSHPKQS</sequence>
<evidence type="ECO:0000256" key="2">
    <source>
        <dbReference type="ARBA" id="ARBA00012438"/>
    </source>
</evidence>
<dbReference type="SMART" id="SM00387">
    <property type="entry name" value="HATPase_c"/>
    <property type="match status" value="1"/>
</dbReference>
<feature type="modified residue" description="4-aspartylphosphate" evidence="5">
    <location>
        <position position="372"/>
    </location>
</feature>
<evidence type="ECO:0000256" key="3">
    <source>
        <dbReference type="ARBA" id="ARBA00022679"/>
    </source>
</evidence>
<dbReference type="InterPro" id="IPR001789">
    <property type="entry name" value="Sig_transdc_resp-reg_receiver"/>
</dbReference>
<keyword evidence="3" id="KW-0808">Transferase</keyword>
<keyword evidence="4" id="KW-0418">Kinase</keyword>
<dbReference type="GO" id="GO:0000155">
    <property type="term" value="F:phosphorelay sensor kinase activity"/>
    <property type="evidence" value="ECO:0007669"/>
    <property type="project" value="TreeGrafter"/>
</dbReference>
<dbReference type="InterPro" id="IPR004358">
    <property type="entry name" value="Sig_transdc_His_kin-like_C"/>
</dbReference>
<evidence type="ECO:0000256" key="6">
    <source>
        <dbReference type="SAM" id="MobiDB-lite"/>
    </source>
</evidence>
<evidence type="ECO:0000313" key="10">
    <source>
        <dbReference type="Proteomes" id="UP000800094"/>
    </source>
</evidence>
<dbReference type="Gene3D" id="3.30.565.10">
    <property type="entry name" value="Histidine kinase-like ATPase, C-terminal domain"/>
    <property type="match status" value="1"/>
</dbReference>
<dbReference type="GO" id="GO:0005886">
    <property type="term" value="C:plasma membrane"/>
    <property type="evidence" value="ECO:0007669"/>
    <property type="project" value="TreeGrafter"/>
</dbReference>
<proteinExistence type="predicted"/>
<dbReference type="Pfam" id="PF02518">
    <property type="entry name" value="HATPase_c"/>
    <property type="match status" value="1"/>
</dbReference>
<dbReference type="InterPro" id="IPR011006">
    <property type="entry name" value="CheY-like_superfamily"/>
</dbReference>
<dbReference type="GeneID" id="54589371"/>
<dbReference type="InterPro" id="IPR003594">
    <property type="entry name" value="HATPase_dom"/>
</dbReference>
<feature type="domain" description="Histidine kinase" evidence="7">
    <location>
        <begin position="1"/>
        <end position="222"/>
    </location>
</feature>
<dbReference type="PANTHER" id="PTHR43047">
    <property type="entry name" value="TWO-COMPONENT HISTIDINE PROTEIN KINASE"/>
    <property type="match status" value="1"/>
</dbReference>
<evidence type="ECO:0000256" key="5">
    <source>
        <dbReference type="PROSITE-ProRule" id="PRU00169"/>
    </source>
</evidence>
<dbReference type="PROSITE" id="PS50110">
    <property type="entry name" value="RESPONSE_REGULATORY"/>
    <property type="match status" value="1"/>
</dbReference>
<feature type="compositionally biased region" description="Low complexity" evidence="6">
    <location>
        <begin position="226"/>
        <end position="248"/>
    </location>
</feature>
<comment type="catalytic activity">
    <reaction evidence="1">
        <text>ATP + protein L-histidine = ADP + protein N-phospho-L-histidine.</text>
        <dbReference type="EC" id="2.7.13.3"/>
    </reaction>
</comment>
<keyword evidence="5" id="KW-0597">Phosphoprotein</keyword>
<dbReference type="SUPFAM" id="SSF55874">
    <property type="entry name" value="ATPase domain of HSP90 chaperone/DNA topoisomerase II/histidine kinase"/>
    <property type="match status" value="1"/>
</dbReference>
<dbReference type="SUPFAM" id="SSF52172">
    <property type="entry name" value="CheY-like"/>
    <property type="match status" value="1"/>
</dbReference>
<dbReference type="RefSeq" id="XP_033676290.1">
    <property type="nucleotide sequence ID" value="XM_033836041.1"/>
</dbReference>
<dbReference type="CDD" id="cd17546">
    <property type="entry name" value="REC_hyHK_CKI1_RcsC-like"/>
    <property type="match status" value="1"/>
</dbReference>
<dbReference type="PANTHER" id="PTHR43047:SF76">
    <property type="entry name" value="PHYTOCHROME-LIKE HISTIDINE KINASE 2"/>
    <property type="match status" value="1"/>
</dbReference>
<dbReference type="GO" id="GO:0009927">
    <property type="term" value="F:histidine phosphotransfer kinase activity"/>
    <property type="evidence" value="ECO:0007669"/>
    <property type="project" value="TreeGrafter"/>
</dbReference>
<evidence type="ECO:0000313" key="9">
    <source>
        <dbReference type="EMBL" id="KAF2241286.1"/>
    </source>
</evidence>
<name>A0A6A6HT55_9PLEO</name>
<dbReference type="InterPro" id="IPR036890">
    <property type="entry name" value="HATPase_C_sf"/>
</dbReference>
<keyword evidence="10" id="KW-1185">Reference proteome</keyword>
<evidence type="ECO:0000259" key="7">
    <source>
        <dbReference type="PROSITE" id="PS50109"/>
    </source>
</evidence>
<accession>A0A6A6HT55</accession>
<dbReference type="Proteomes" id="UP000800094">
    <property type="component" value="Unassembled WGS sequence"/>
</dbReference>
<organism evidence="9 10">
    <name type="scientific">Trematosphaeria pertusa</name>
    <dbReference type="NCBI Taxonomy" id="390896"/>
    <lineage>
        <taxon>Eukaryota</taxon>
        <taxon>Fungi</taxon>
        <taxon>Dikarya</taxon>
        <taxon>Ascomycota</taxon>
        <taxon>Pezizomycotina</taxon>
        <taxon>Dothideomycetes</taxon>
        <taxon>Pleosporomycetidae</taxon>
        <taxon>Pleosporales</taxon>
        <taxon>Massarineae</taxon>
        <taxon>Trematosphaeriaceae</taxon>
        <taxon>Trematosphaeria</taxon>
    </lineage>
</organism>
<dbReference type="AlphaFoldDB" id="A0A6A6HT55"/>
<feature type="region of interest" description="Disordered" evidence="6">
    <location>
        <begin position="157"/>
        <end position="179"/>
    </location>
</feature>
<feature type="compositionally biased region" description="Basic and acidic residues" evidence="6">
    <location>
        <begin position="271"/>
        <end position="286"/>
    </location>
</feature>
<evidence type="ECO:0000256" key="4">
    <source>
        <dbReference type="ARBA" id="ARBA00022777"/>
    </source>
</evidence>
<feature type="compositionally biased region" description="Polar residues" evidence="6">
    <location>
        <begin position="513"/>
        <end position="532"/>
    </location>
</feature>
<evidence type="ECO:0000259" key="8">
    <source>
        <dbReference type="PROSITE" id="PS50110"/>
    </source>
</evidence>
<evidence type="ECO:0000256" key="1">
    <source>
        <dbReference type="ARBA" id="ARBA00000085"/>
    </source>
</evidence>
<dbReference type="InterPro" id="IPR005467">
    <property type="entry name" value="His_kinase_dom"/>
</dbReference>
<dbReference type="EC" id="2.7.13.3" evidence="2"/>
<reference evidence="9" key="1">
    <citation type="journal article" date="2020" name="Stud. Mycol.">
        <title>101 Dothideomycetes genomes: a test case for predicting lifestyles and emergence of pathogens.</title>
        <authorList>
            <person name="Haridas S."/>
            <person name="Albert R."/>
            <person name="Binder M."/>
            <person name="Bloem J."/>
            <person name="Labutti K."/>
            <person name="Salamov A."/>
            <person name="Andreopoulos B."/>
            <person name="Baker S."/>
            <person name="Barry K."/>
            <person name="Bills G."/>
            <person name="Bluhm B."/>
            <person name="Cannon C."/>
            <person name="Castanera R."/>
            <person name="Culley D."/>
            <person name="Daum C."/>
            <person name="Ezra D."/>
            <person name="Gonzalez J."/>
            <person name="Henrissat B."/>
            <person name="Kuo A."/>
            <person name="Liang C."/>
            <person name="Lipzen A."/>
            <person name="Lutzoni F."/>
            <person name="Magnuson J."/>
            <person name="Mondo S."/>
            <person name="Nolan M."/>
            <person name="Ohm R."/>
            <person name="Pangilinan J."/>
            <person name="Park H.-J."/>
            <person name="Ramirez L."/>
            <person name="Alfaro M."/>
            <person name="Sun H."/>
            <person name="Tritt A."/>
            <person name="Yoshinaga Y."/>
            <person name="Zwiers L.-H."/>
            <person name="Turgeon B."/>
            <person name="Goodwin S."/>
            <person name="Spatafora J."/>
            <person name="Crous P."/>
            <person name="Grigoriev I."/>
        </authorList>
    </citation>
    <scope>NUCLEOTIDE SEQUENCE</scope>
    <source>
        <strain evidence="9">CBS 122368</strain>
    </source>
</reference>
<dbReference type="OrthoDB" id="2015534at2759"/>
<protein>
    <recommendedName>
        <fullName evidence="2">histidine kinase</fullName>
        <ecNumber evidence="2">2.7.13.3</ecNumber>
    </recommendedName>
</protein>
<feature type="domain" description="Response regulatory" evidence="8">
    <location>
        <begin position="321"/>
        <end position="619"/>
    </location>
</feature>
<feature type="compositionally biased region" description="Basic and acidic residues" evidence="6">
    <location>
        <begin position="420"/>
        <end position="434"/>
    </location>
</feature>
<feature type="region of interest" description="Disordered" evidence="6">
    <location>
        <begin position="408"/>
        <end position="449"/>
    </location>
</feature>
<feature type="region of interest" description="Disordered" evidence="6">
    <location>
        <begin position="475"/>
        <end position="532"/>
    </location>
</feature>
<dbReference type="Gene3D" id="3.40.50.2300">
    <property type="match status" value="1"/>
</dbReference>
<dbReference type="PROSITE" id="PS50109">
    <property type="entry name" value="HIS_KIN"/>
    <property type="match status" value="1"/>
</dbReference>